<keyword evidence="4" id="KW-1185">Reference proteome</keyword>
<name>A0A5K7YJJ7_9BACT</name>
<dbReference type="EMBL" id="AP021874">
    <property type="protein sequence ID" value="BBO66951.1"/>
    <property type="molecule type" value="Genomic_DNA"/>
</dbReference>
<feature type="transmembrane region" description="Helical" evidence="2">
    <location>
        <begin position="34"/>
        <end position="51"/>
    </location>
</feature>
<protein>
    <submittedName>
        <fullName evidence="3">Uncharacterized protein</fullName>
    </submittedName>
</protein>
<dbReference type="AlphaFoldDB" id="A0A5K7YJJ7"/>
<dbReference type="KEGG" id="dalk:DSCA_08810"/>
<evidence type="ECO:0000313" key="4">
    <source>
        <dbReference type="Proteomes" id="UP000427906"/>
    </source>
</evidence>
<dbReference type="Proteomes" id="UP000427906">
    <property type="component" value="Chromosome"/>
</dbReference>
<dbReference type="RefSeq" id="WP_155315258.1">
    <property type="nucleotide sequence ID" value="NZ_AP021874.1"/>
</dbReference>
<keyword evidence="2" id="KW-0472">Membrane</keyword>
<organism evidence="3 4">
    <name type="scientific">Desulfosarcina alkanivorans</name>
    <dbReference type="NCBI Taxonomy" id="571177"/>
    <lineage>
        <taxon>Bacteria</taxon>
        <taxon>Pseudomonadati</taxon>
        <taxon>Thermodesulfobacteriota</taxon>
        <taxon>Desulfobacteria</taxon>
        <taxon>Desulfobacterales</taxon>
        <taxon>Desulfosarcinaceae</taxon>
        <taxon>Desulfosarcina</taxon>
    </lineage>
</organism>
<evidence type="ECO:0000256" key="2">
    <source>
        <dbReference type="SAM" id="Phobius"/>
    </source>
</evidence>
<keyword evidence="2" id="KW-0812">Transmembrane</keyword>
<feature type="transmembrane region" description="Helical" evidence="2">
    <location>
        <begin position="57"/>
        <end position="77"/>
    </location>
</feature>
<sequence length="129" mass="14514">MKPIKPPKPRFILARVCIWTLTHHDFLAGRIRSYVWAASATVLFFSIASIISLQSALYVLLIGGLGIMILLGALIHWRKAVLLAIRDEKLRQTAHAAMLALIHARQTESSARQNQNGPVHRWLKKKSQS</sequence>
<feature type="region of interest" description="Disordered" evidence="1">
    <location>
        <begin position="109"/>
        <end position="129"/>
    </location>
</feature>
<proteinExistence type="predicted"/>
<accession>A0A5K7YJJ7</accession>
<gene>
    <name evidence="3" type="ORF">DSCA_08810</name>
</gene>
<evidence type="ECO:0000313" key="3">
    <source>
        <dbReference type="EMBL" id="BBO66951.1"/>
    </source>
</evidence>
<dbReference type="OrthoDB" id="9934966at2"/>
<reference evidence="3 4" key="1">
    <citation type="submission" date="2019-11" db="EMBL/GenBank/DDBJ databases">
        <title>Comparative genomics of hydrocarbon-degrading Desulfosarcina strains.</title>
        <authorList>
            <person name="Watanabe M."/>
            <person name="Kojima H."/>
            <person name="Fukui M."/>
        </authorList>
    </citation>
    <scope>NUCLEOTIDE SEQUENCE [LARGE SCALE GENOMIC DNA]</scope>
    <source>
        <strain evidence="3 4">PL12</strain>
    </source>
</reference>
<keyword evidence="2" id="KW-1133">Transmembrane helix</keyword>
<evidence type="ECO:0000256" key="1">
    <source>
        <dbReference type="SAM" id="MobiDB-lite"/>
    </source>
</evidence>